<keyword evidence="1" id="KW-1133">Transmembrane helix</keyword>
<feature type="transmembrane region" description="Helical" evidence="1">
    <location>
        <begin position="268"/>
        <end position="289"/>
    </location>
</feature>
<feature type="transmembrane region" description="Helical" evidence="1">
    <location>
        <begin position="66"/>
        <end position="86"/>
    </location>
</feature>
<proteinExistence type="predicted"/>
<evidence type="ECO:0000256" key="1">
    <source>
        <dbReference type="SAM" id="Phobius"/>
    </source>
</evidence>
<reference evidence="2" key="1">
    <citation type="submission" date="2021-12" db="EMBL/GenBank/DDBJ databases">
        <title>Novel species in genus Dyadobacter.</title>
        <authorList>
            <person name="Ma C."/>
        </authorList>
    </citation>
    <scope>NUCLEOTIDE SEQUENCE</scope>
    <source>
        <strain evidence="2">CY399</strain>
    </source>
</reference>
<dbReference type="AlphaFoldDB" id="A0A9X1TFL5"/>
<keyword evidence="1" id="KW-0472">Membrane</keyword>
<feature type="transmembrane region" description="Helical" evidence="1">
    <location>
        <begin position="214"/>
        <end position="235"/>
    </location>
</feature>
<dbReference type="EMBL" id="JAJTTA010000002">
    <property type="protein sequence ID" value="MCF0039637.1"/>
    <property type="molecule type" value="Genomic_DNA"/>
</dbReference>
<sequence length="342" mass="38621">MDGLLRVLIILIVLAIPISIVWVSVIFVVSRLLTSMYFIKVGLDGQTTLTDILKLKVTIAEIKKEVFATWRFALIGGIAIVFWRLGNILASKFLTVQDVADFEIAFKVYSILMIVPSLFIGLCYKYFVQAIFEKSYHSLKEFYYACNMLFLVYSVFSYIIIYSFSKEIVVYTFGAEYVNAVEATKEIVISILIFPAILLQANVIVAMKSEQADLIFNVSALVIQLVCCVLGFLYSQSLSTINYSIIISLIFFHLAQSIFLIRKGLLTWYFTAGHYLVIGTFIVVYNYLFIKYGNVSVIVCLLLFSVISAKLLTNIFSSFSALSKPMPVSIPNLQTNDHHENA</sequence>
<feature type="transmembrane region" description="Helical" evidence="1">
    <location>
        <begin position="6"/>
        <end position="29"/>
    </location>
</feature>
<feature type="transmembrane region" description="Helical" evidence="1">
    <location>
        <begin position="295"/>
        <end position="316"/>
    </location>
</feature>
<feature type="transmembrane region" description="Helical" evidence="1">
    <location>
        <begin position="142"/>
        <end position="164"/>
    </location>
</feature>
<dbReference type="Proteomes" id="UP001139700">
    <property type="component" value="Unassembled WGS sequence"/>
</dbReference>
<feature type="transmembrane region" description="Helical" evidence="1">
    <location>
        <begin position="187"/>
        <end position="207"/>
    </location>
</feature>
<evidence type="ECO:0000313" key="2">
    <source>
        <dbReference type="EMBL" id="MCF0039637.1"/>
    </source>
</evidence>
<feature type="transmembrane region" description="Helical" evidence="1">
    <location>
        <begin position="106"/>
        <end position="127"/>
    </location>
</feature>
<feature type="transmembrane region" description="Helical" evidence="1">
    <location>
        <begin position="241"/>
        <end position="261"/>
    </location>
</feature>
<protein>
    <submittedName>
        <fullName evidence="2">Uncharacterized protein</fullName>
    </submittedName>
</protein>
<evidence type="ECO:0000313" key="3">
    <source>
        <dbReference type="Proteomes" id="UP001139700"/>
    </source>
</evidence>
<keyword evidence="1" id="KW-0812">Transmembrane</keyword>
<dbReference type="RefSeq" id="WP_234612080.1">
    <property type="nucleotide sequence ID" value="NZ_JAJTTA010000002.1"/>
</dbReference>
<gene>
    <name evidence="2" type="ORF">LXM24_06025</name>
</gene>
<keyword evidence="3" id="KW-1185">Reference proteome</keyword>
<name>A0A9X1TFL5_9BACT</name>
<accession>A0A9X1TFL5</accession>
<organism evidence="2 3">
    <name type="scientific">Dyadobacter fanqingshengii</name>
    <dbReference type="NCBI Taxonomy" id="2906443"/>
    <lineage>
        <taxon>Bacteria</taxon>
        <taxon>Pseudomonadati</taxon>
        <taxon>Bacteroidota</taxon>
        <taxon>Cytophagia</taxon>
        <taxon>Cytophagales</taxon>
        <taxon>Spirosomataceae</taxon>
        <taxon>Dyadobacter</taxon>
    </lineage>
</organism>
<comment type="caution">
    <text evidence="2">The sequence shown here is derived from an EMBL/GenBank/DDBJ whole genome shotgun (WGS) entry which is preliminary data.</text>
</comment>